<protein>
    <recommendedName>
        <fullName evidence="4">AB hydrolase-1 domain-containing protein</fullName>
    </recommendedName>
</protein>
<comment type="caution">
    <text evidence="2">The sequence shown here is derived from an EMBL/GenBank/DDBJ whole genome shotgun (WGS) entry which is preliminary data.</text>
</comment>
<keyword evidence="3" id="KW-1185">Reference proteome</keyword>
<dbReference type="Gene3D" id="3.40.50.1820">
    <property type="entry name" value="alpha/beta hydrolase"/>
    <property type="match status" value="1"/>
</dbReference>
<dbReference type="OrthoDB" id="7247356at2"/>
<dbReference type="SUPFAM" id="SSF53474">
    <property type="entry name" value="alpha/beta-Hydrolases"/>
    <property type="match status" value="1"/>
</dbReference>
<evidence type="ECO:0000313" key="3">
    <source>
        <dbReference type="Proteomes" id="UP000005324"/>
    </source>
</evidence>
<organism evidence="2 3">
    <name type="scientific">Pseudoroseomonas cervicalis ATCC 49957</name>
    <dbReference type="NCBI Taxonomy" id="525371"/>
    <lineage>
        <taxon>Bacteria</taxon>
        <taxon>Pseudomonadati</taxon>
        <taxon>Pseudomonadota</taxon>
        <taxon>Alphaproteobacteria</taxon>
        <taxon>Acetobacterales</taxon>
        <taxon>Roseomonadaceae</taxon>
        <taxon>Roseomonas</taxon>
    </lineage>
</organism>
<dbReference type="RefSeq" id="WP_007005053.1">
    <property type="nucleotide sequence ID" value="NZ_GG770780.1"/>
</dbReference>
<reference evidence="2 3" key="1">
    <citation type="submission" date="2010-04" db="EMBL/GenBank/DDBJ databases">
        <authorList>
            <person name="Qin X."/>
            <person name="Bachman B."/>
            <person name="Battles P."/>
            <person name="Bell A."/>
            <person name="Bess C."/>
            <person name="Bickham C."/>
            <person name="Chaboub L."/>
            <person name="Chen D."/>
            <person name="Coyle M."/>
            <person name="Deiros D.R."/>
            <person name="Dinh H."/>
            <person name="Forbes L."/>
            <person name="Fowler G."/>
            <person name="Francisco L."/>
            <person name="Fu Q."/>
            <person name="Gubbala S."/>
            <person name="Hale W."/>
            <person name="Han Y."/>
            <person name="Hemphill L."/>
            <person name="Highlander S.K."/>
            <person name="Hirani K."/>
            <person name="Hogues M."/>
            <person name="Jackson L."/>
            <person name="Jakkamsetti A."/>
            <person name="Javaid M."/>
            <person name="Jiang H."/>
            <person name="Korchina V."/>
            <person name="Kovar C."/>
            <person name="Lara F."/>
            <person name="Lee S."/>
            <person name="Mata R."/>
            <person name="Mathew T."/>
            <person name="Moen C."/>
            <person name="Morales K."/>
            <person name="Munidasa M."/>
            <person name="Nazareth L."/>
            <person name="Ngo R."/>
            <person name="Nguyen L."/>
            <person name="Okwuonu G."/>
            <person name="Ongeri F."/>
            <person name="Patil S."/>
            <person name="Petrosino J."/>
            <person name="Pham C."/>
            <person name="Pham P."/>
            <person name="Pu L.-L."/>
            <person name="Puazo M."/>
            <person name="Raj R."/>
            <person name="Reid J."/>
            <person name="Rouhana J."/>
            <person name="Saada N."/>
            <person name="Shang Y."/>
            <person name="Simmons D."/>
            <person name="Thornton R."/>
            <person name="Warren J."/>
            <person name="Weissenberger G."/>
            <person name="Zhang J."/>
            <person name="Zhang L."/>
            <person name="Zhou C."/>
            <person name="Zhu D."/>
            <person name="Muzny D."/>
            <person name="Worley K."/>
            <person name="Gibbs R."/>
        </authorList>
    </citation>
    <scope>NUCLEOTIDE SEQUENCE [LARGE SCALE GENOMIC DNA]</scope>
    <source>
        <strain evidence="2 3">ATCC 49957</strain>
    </source>
</reference>
<name>D5RL69_9PROT</name>
<feature type="non-terminal residue" evidence="2">
    <location>
        <position position="303"/>
    </location>
</feature>
<gene>
    <name evidence="2" type="ORF">HMPREF0731_1830</name>
</gene>
<dbReference type="EMBL" id="ADVL01000298">
    <property type="protein sequence ID" value="EFH11952.1"/>
    <property type="molecule type" value="Genomic_DNA"/>
</dbReference>
<feature type="region of interest" description="Disordered" evidence="1">
    <location>
        <begin position="278"/>
        <end position="303"/>
    </location>
</feature>
<dbReference type="AlphaFoldDB" id="D5RL69"/>
<evidence type="ECO:0000313" key="2">
    <source>
        <dbReference type="EMBL" id="EFH11952.1"/>
    </source>
</evidence>
<accession>D5RL69</accession>
<dbReference type="InterPro" id="IPR029058">
    <property type="entry name" value="AB_hydrolase_fold"/>
</dbReference>
<proteinExistence type="predicted"/>
<sequence length="303" mass="33786">MPVVFEDAHLQVIHAPGSTDYAVAAFNTRDTRANGSTFFGRPIHEKYGVEFFGFVSRAANWYPAASVAAAAAAIRPLRRKPLIGYGHSQGGYAVLKHARRLDLVGGVASGPQFSIDPAEGLEDSRFTQHFDPALHRDMRIRAEELQGRLVLAYDPCFRPDVAHVAPILALSPAIEPLRLPYMHHRTVQVLSPRAVLMPLWEAILSGGPVAPAARVARQARRQSRQYTLYLSRALLPRRPALAARLLERMELAGLKPDQLRDQGLCWAVPGWRWASPPRRWRSSGGCRRTGRTAWSSRARRRGR</sequence>
<evidence type="ECO:0008006" key="4">
    <source>
        <dbReference type="Google" id="ProtNLM"/>
    </source>
</evidence>
<evidence type="ECO:0000256" key="1">
    <source>
        <dbReference type="SAM" id="MobiDB-lite"/>
    </source>
</evidence>
<dbReference type="HOGENOM" id="CLU_919847_0_0_5"/>
<dbReference type="Proteomes" id="UP000005324">
    <property type="component" value="Unassembled WGS sequence"/>
</dbReference>